<feature type="domain" description="PPIase FKBP-type" evidence="11">
    <location>
        <begin position="81"/>
        <end position="203"/>
    </location>
</feature>
<dbReference type="PANTHER" id="PTHR46222:SF3">
    <property type="entry name" value="PEPTIDYLPROLYL ISOMERASE"/>
    <property type="match status" value="1"/>
</dbReference>
<keyword evidence="5" id="KW-0256">Endoplasmic reticulum</keyword>
<evidence type="ECO:0000256" key="9">
    <source>
        <dbReference type="ARBA" id="ARBA00023235"/>
    </source>
</evidence>
<dbReference type="InterPro" id="IPR046357">
    <property type="entry name" value="PPIase_dom_sf"/>
</dbReference>
<dbReference type="AlphaFoldDB" id="A0A0D8XSJ1"/>
<evidence type="ECO:0000256" key="1">
    <source>
        <dbReference type="ARBA" id="ARBA00000971"/>
    </source>
</evidence>
<protein>
    <recommendedName>
        <fullName evidence="2 10">peptidylprolyl isomerase</fullName>
        <ecNumber evidence="2 10">5.2.1.8</ecNumber>
    </recommendedName>
</protein>
<dbReference type="SUPFAM" id="SSF47473">
    <property type="entry name" value="EF-hand"/>
    <property type="match status" value="1"/>
</dbReference>
<reference evidence="14" key="2">
    <citation type="journal article" date="2016" name="Sci. Rep.">
        <title>Dictyocaulus viviparus genome, variome and transcriptome elucidate lungworm biology and support future intervention.</title>
        <authorList>
            <person name="McNulty S.N."/>
            <person name="Strube C."/>
            <person name="Rosa B.A."/>
            <person name="Martin J.C."/>
            <person name="Tyagi R."/>
            <person name="Choi Y.J."/>
            <person name="Wang Q."/>
            <person name="Hallsworth Pepin K."/>
            <person name="Zhang X."/>
            <person name="Ozersky P."/>
            <person name="Wilson R.K."/>
            <person name="Sternberg P.W."/>
            <person name="Gasser R.B."/>
            <person name="Mitreva M."/>
        </authorList>
    </citation>
    <scope>NUCLEOTIDE SEQUENCE [LARGE SCALE GENOMIC DNA]</scope>
    <source>
        <strain evidence="14">HannoverDv2000</strain>
    </source>
</reference>
<dbReference type="OrthoDB" id="1902587at2759"/>
<evidence type="ECO:0000256" key="2">
    <source>
        <dbReference type="ARBA" id="ARBA00013194"/>
    </source>
</evidence>
<keyword evidence="8" id="KW-0325">Glycoprotein</keyword>
<dbReference type="GO" id="GO:0003755">
    <property type="term" value="F:peptidyl-prolyl cis-trans isomerase activity"/>
    <property type="evidence" value="ECO:0007669"/>
    <property type="project" value="UniProtKB-KW"/>
</dbReference>
<evidence type="ECO:0000313" key="13">
    <source>
        <dbReference type="EMBL" id="KJH47505.1"/>
    </source>
</evidence>
<evidence type="ECO:0000256" key="6">
    <source>
        <dbReference type="ARBA" id="ARBA00022837"/>
    </source>
</evidence>
<dbReference type="PROSITE" id="PS50059">
    <property type="entry name" value="FKBP_PPIASE"/>
    <property type="match status" value="1"/>
</dbReference>
<dbReference type="PANTHER" id="PTHR46222">
    <property type="entry name" value="PEPTIDYL-PROLYL CIS-TRANS ISOMERASE FKBP7/14"/>
    <property type="match status" value="1"/>
</dbReference>
<dbReference type="InterPro" id="IPR052273">
    <property type="entry name" value="PPIase_FKBP"/>
</dbReference>
<dbReference type="GO" id="GO:0005783">
    <property type="term" value="C:endoplasmic reticulum"/>
    <property type="evidence" value="ECO:0007669"/>
    <property type="project" value="UniProtKB-ARBA"/>
</dbReference>
<comment type="catalytic activity">
    <reaction evidence="1 10">
        <text>[protein]-peptidylproline (omega=180) = [protein]-peptidylproline (omega=0)</text>
        <dbReference type="Rhea" id="RHEA:16237"/>
        <dbReference type="Rhea" id="RHEA-COMP:10747"/>
        <dbReference type="Rhea" id="RHEA-COMP:10748"/>
        <dbReference type="ChEBI" id="CHEBI:83833"/>
        <dbReference type="ChEBI" id="CHEBI:83834"/>
        <dbReference type="EC" id="5.2.1.8"/>
    </reaction>
</comment>
<dbReference type="Pfam" id="PF13499">
    <property type="entry name" value="EF-hand_7"/>
    <property type="match status" value="1"/>
</dbReference>
<evidence type="ECO:0000256" key="3">
    <source>
        <dbReference type="ARBA" id="ARBA00022729"/>
    </source>
</evidence>
<dbReference type="PROSITE" id="PS00018">
    <property type="entry name" value="EF_HAND_1"/>
    <property type="match status" value="1"/>
</dbReference>
<dbReference type="Proteomes" id="UP000053766">
    <property type="component" value="Unassembled WGS sequence"/>
</dbReference>
<dbReference type="STRING" id="29172.A0A0D8XSJ1"/>
<dbReference type="InterPro" id="IPR011992">
    <property type="entry name" value="EF-hand-dom_pair"/>
</dbReference>
<keyword evidence="6" id="KW-0106">Calcium</keyword>
<evidence type="ECO:0000256" key="10">
    <source>
        <dbReference type="PROSITE-ProRule" id="PRU00277"/>
    </source>
</evidence>
<accession>A0A0D8XSJ1</accession>
<dbReference type="InterPro" id="IPR018247">
    <property type="entry name" value="EF_Hand_1_Ca_BS"/>
</dbReference>
<dbReference type="InterPro" id="IPR002048">
    <property type="entry name" value="EF_hand_dom"/>
</dbReference>
<evidence type="ECO:0000259" key="12">
    <source>
        <dbReference type="PROSITE" id="PS50222"/>
    </source>
</evidence>
<dbReference type="EC" id="5.2.1.8" evidence="2 10"/>
<organism evidence="13 14">
    <name type="scientific">Dictyocaulus viviparus</name>
    <name type="common">Bovine lungworm</name>
    <dbReference type="NCBI Taxonomy" id="29172"/>
    <lineage>
        <taxon>Eukaryota</taxon>
        <taxon>Metazoa</taxon>
        <taxon>Ecdysozoa</taxon>
        <taxon>Nematoda</taxon>
        <taxon>Chromadorea</taxon>
        <taxon>Rhabditida</taxon>
        <taxon>Rhabditina</taxon>
        <taxon>Rhabditomorpha</taxon>
        <taxon>Strongyloidea</taxon>
        <taxon>Metastrongylidae</taxon>
        <taxon>Dictyocaulus</taxon>
    </lineage>
</organism>
<sequence length="328" mass="37708">MPISLTSTRALNYCCSVRSKDEVGRAKIEDSIPVIEIRGEGKPMSAAQIRHLEELSNGGPLDIKIEKTWLPAKCETPAKRKDFVTFHYKVFTEDGKKVYQTYGESPVTIQLGVGMTLPGLDKVFTEDGKKVYQTYGESPVTIQLGVGMTLPGLDKGLKGMCDEELRKLQVPHRLSRKGKSRVWKNIPNDEHWLTFNLEMIKVEPYSLHRQFQFLDVESEGKLTQSGLEKWLKTMKKDYGKSWKNEDIDNVRAVKYYIRYFDINEDGVVDEEEFTKVMKRDETHMEQSKSKAKGRKRDPGIAWILDFDNDGIVSYTFYGNQIVNDKFIQ</sequence>
<evidence type="ECO:0000256" key="5">
    <source>
        <dbReference type="ARBA" id="ARBA00022824"/>
    </source>
</evidence>
<name>A0A0D8XSJ1_DICVI</name>
<keyword evidence="4" id="KW-0677">Repeat</keyword>
<dbReference type="InterPro" id="IPR001179">
    <property type="entry name" value="PPIase_FKBP_dom"/>
</dbReference>
<gene>
    <name evidence="13" type="ORF">DICVIV_06392</name>
</gene>
<proteinExistence type="predicted"/>
<keyword evidence="7 10" id="KW-0697">Rotamase</keyword>
<dbReference type="EMBL" id="KN716304">
    <property type="protein sequence ID" value="KJH47505.1"/>
    <property type="molecule type" value="Genomic_DNA"/>
</dbReference>
<keyword evidence="14" id="KW-1185">Reference proteome</keyword>
<evidence type="ECO:0000256" key="4">
    <source>
        <dbReference type="ARBA" id="ARBA00022737"/>
    </source>
</evidence>
<feature type="domain" description="EF-hand" evidence="12">
    <location>
        <begin position="248"/>
        <end position="283"/>
    </location>
</feature>
<keyword evidence="9 10" id="KW-0413">Isomerase</keyword>
<evidence type="ECO:0000259" key="11">
    <source>
        <dbReference type="PROSITE" id="PS50059"/>
    </source>
</evidence>
<evidence type="ECO:0000256" key="7">
    <source>
        <dbReference type="ARBA" id="ARBA00023110"/>
    </source>
</evidence>
<dbReference type="Gene3D" id="1.10.238.10">
    <property type="entry name" value="EF-hand"/>
    <property type="match status" value="1"/>
</dbReference>
<reference evidence="13 14" key="1">
    <citation type="submission" date="2013-11" db="EMBL/GenBank/DDBJ databases">
        <title>Draft genome of the bovine lungworm Dictyocaulus viviparus.</title>
        <authorList>
            <person name="Mitreva M."/>
        </authorList>
    </citation>
    <scope>NUCLEOTIDE SEQUENCE [LARGE SCALE GENOMIC DNA]</scope>
    <source>
        <strain evidence="13 14">HannoverDv2000</strain>
    </source>
</reference>
<dbReference type="GO" id="GO:0005509">
    <property type="term" value="F:calcium ion binding"/>
    <property type="evidence" value="ECO:0007669"/>
    <property type="project" value="InterPro"/>
</dbReference>
<dbReference type="Gene3D" id="3.10.50.40">
    <property type="match status" value="2"/>
</dbReference>
<dbReference type="SUPFAM" id="SSF54534">
    <property type="entry name" value="FKBP-like"/>
    <property type="match status" value="1"/>
</dbReference>
<dbReference type="PROSITE" id="PS50222">
    <property type="entry name" value="EF_HAND_2"/>
    <property type="match status" value="1"/>
</dbReference>
<keyword evidence="3" id="KW-0732">Signal</keyword>
<evidence type="ECO:0000313" key="14">
    <source>
        <dbReference type="Proteomes" id="UP000053766"/>
    </source>
</evidence>
<dbReference type="Pfam" id="PF00254">
    <property type="entry name" value="FKBP_C"/>
    <property type="match status" value="2"/>
</dbReference>
<evidence type="ECO:0000256" key="8">
    <source>
        <dbReference type="ARBA" id="ARBA00023180"/>
    </source>
</evidence>